<keyword evidence="2" id="KW-0520">NAD</keyword>
<dbReference type="GO" id="GO:0005886">
    <property type="term" value="C:plasma membrane"/>
    <property type="evidence" value="ECO:0007669"/>
    <property type="project" value="UniProtKB-SubCell"/>
</dbReference>
<dbReference type="PANTHER" id="PTHR11993:SF10">
    <property type="entry name" value="NADH DEHYDROGENASE [UBIQUINONE] IRON-SULFUR PROTEIN 2, MITOCHONDRIAL"/>
    <property type="match status" value="1"/>
</dbReference>
<accession>A0A537KZ14</accession>
<evidence type="ECO:0000313" key="7">
    <source>
        <dbReference type="Proteomes" id="UP000318834"/>
    </source>
</evidence>
<keyword evidence="2" id="KW-0813">Transport</keyword>
<dbReference type="AlphaFoldDB" id="A0A537KZ14"/>
<dbReference type="Proteomes" id="UP000318834">
    <property type="component" value="Unassembled WGS sequence"/>
</dbReference>
<comment type="subunit">
    <text evidence="2">NDH-1 is composed of 14 different subunits. Subunits NuoB, C, D, E, F, and G constitute the peripheral sector of the complex.</text>
</comment>
<dbReference type="EC" id="7.1.1.-" evidence="2"/>
<keyword evidence="2" id="KW-1003">Cell membrane</keyword>
<dbReference type="SUPFAM" id="SSF56762">
    <property type="entry name" value="HydB/Nqo4-like"/>
    <property type="match status" value="1"/>
</dbReference>
<keyword evidence="3" id="KW-1133">Transmembrane helix</keyword>
<comment type="subcellular location">
    <subcellularLocation>
        <location evidence="2">Cell membrane</location>
        <topology evidence="2">Peripheral membrane protein</topology>
        <orientation evidence="2">Cytoplasmic side</orientation>
    </subcellularLocation>
</comment>
<dbReference type="HAMAP" id="MF_01358">
    <property type="entry name" value="NDH1_NuoD"/>
    <property type="match status" value="1"/>
</dbReference>
<organism evidence="6 8">
    <name type="scientific">Candidatus Segetimicrobium genomatis</name>
    <dbReference type="NCBI Taxonomy" id="2569760"/>
    <lineage>
        <taxon>Bacteria</taxon>
        <taxon>Bacillati</taxon>
        <taxon>Candidatus Sysuimicrobiota</taxon>
        <taxon>Candidatus Sysuimicrobiia</taxon>
        <taxon>Candidatus Sysuimicrobiales</taxon>
        <taxon>Candidatus Segetimicrobiaceae</taxon>
        <taxon>Candidatus Segetimicrobium</taxon>
    </lineage>
</organism>
<dbReference type="Pfam" id="PF00346">
    <property type="entry name" value="Complex1_49kDa"/>
    <property type="match status" value="2"/>
</dbReference>
<evidence type="ECO:0000256" key="2">
    <source>
        <dbReference type="HAMAP-Rule" id="MF_01358"/>
    </source>
</evidence>
<evidence type="ECO:0000256" key="1">
    <source>
        <dbReference type="ARBA" id="ARBA00022719"/>
    </source>
</evidence>
<evidence type="ECO:0000313" key="6">
    <source>
        <dbReference type="EMBL" id="TMJ01000.1"/>
    </source>
</evidence>
<dbReference type="GO" id="GO:0050136">
    <property type="term" value="F:NADH dehydrogenase (quinone) (non-electrogenic) activity"/>
    <property type="evidence" value="ECO:0007669"/>
    <property type="project" value="UniProtKB-UniRule"/>
</dbReference>
<dbReference type="GO" id="GO:0051287">
    <property type="term" value="F:NAD binding"/>
    <property type="evidence" value="ECO:0007669"/>
    <property type="project" value="InterPro"/>
</dbReference>
<proteinExistence type="inferred from homology"/>
<comment type="similarity">
    <text evidence="2">Belongs to the complex I 49 kDa subunit family.</text>
</comment>
<keyword evidence="1 2" id="KW-0874">Quinone</keyword>
<gene>
    <name evidence="2" type="primary">nuoD</name>
    <name evidence="6" type="ORF">E6H01_08300</name>
    <name evidence="5" type="ORF">E6H05_01720</name>
</gene>
<dbReference type="InterPro" id="IPR022885">
    <property type="entry name" value="NDH1_su_D/H"/>
</dbReference>
<evidence type="ECO:0000256" key="3">
    <source>
        <dbReference type="SAM" id="Phobius"/>
    </source>
</evidence>
<dbReference type="Gene3D" id="1.10.645.10">
    <property type="entry name" value="Cytochrome-c3 Hydrogenase, chain B"/>
    <property type="match status" value="1"/>
</dbReference>
<feature type="transmembrane region" description="Helical" evidence="3">
    <location>
        <begin position="113"/>
        <end position="133"/>
    </location>
</feature>
<reference evidence="7 8" key="1">
    <citation type="journal article" date="2019" name="Nat. Microbiol.">
        <title>Mediterranean grassland soil C-N compound turnover is dependent on rainfall and depth, and is mediated by genomically divergent microorganisms.</title>
        <authorList>
            <person name="Diamond S."/>
            <person name="Andeer P.F."/>
            <person name="Li Z."/>
            <person name="Crits-Christoph A."/>
            <person name="Burstein D."/>
            <person name="Anantharaman K."/>
            <person name="Lane K.R."/>
            <person name="Thomas B.C."/>
            <person name="Pan C."/>
            <person name="Northen T.R."/>
            <person name="Banfield J.F."/>
        </authorList>
    </citation>
    <scope>NUCLEOTIDE SEQUENCE [LARGE SCALE GENOMIC DNA]</scope>
    <source>
        <strain evidence="6">NP_4</strain>
        <strain evidence="5">NP_8</strain>
    </source>
</reference>
<keyword evidence="3" id="KW-0812">Transmembrane</keyword>
<name>A0A537KZ14_9BACT</name>
<feature type="domain" description="NADH-quinone oxidoreductase subunit D" evidence="4">
    <location>
        <begin position="122"/>
        <end position="288"/>
    </location>
</feature>
<keyword evidence="2" id="KW-0830">Ubiquinone</keyword>
<protein>
    <recommendedName>
        <fullName evidence="2">NADH-quinone oxidoreductase subunit D</fullName>
        <ecNumber evidence="2">7.1.1.-</ecNumber>
    </recommendedName>
    <alternativeName>
        <fullName evidence="2">NADH dehydrogenase I subunit D</fullName>
    </alternativeName>
    <alternativeName>
        <fullName evidence="2">NDH-1 subunit D</fullName>
    </alternativeName>
</protein>
<evidence type="ECO:0000313" key="5">
    <source>
        <dbReference type="EMBL" id="TMI76955.1"/>
    </source>
</evidence>
<dbReference type="NCBIfam" id="NF004739">
    <property type="entry name" value="PRK06075.1"/>
    <property type="match status" value="1"/>
</dbReference>
<evidence type="ECO:0000313" key="8">
    <source>
        <dbReference type="Proteomes" id="UP000319353"/>
    </source>
</evidence>
<comment type="catalytic activity">
    <reaction evidence="2">
        <text>a quinone + NADH + 5 H(+)(in) = a quinol + NAD(+) + 4 H(+)(out)</text>
        <dbReference type="Rhea" id="RHEA:57888"/>
        <dbReference type="ChEBI" id="CHEBI:15378"/>
        <dbReference type="ChEBI" id="CHEBI:24646"/>
        <dbReference type="ChEBI" id="CHEBI:57540"/>
        <dbReference type="ChEBI" id="CHEBI:57945"/>
        <dbReference type="ChEBI" id="CHEBI:132124"/>
    </reaction>
</comment>
<dbReference type="EMBL" id="VBAP01000008">
    <property type="protein sequence ID" value="TMI76955.1"/>
    <property type="molecule type" value="Genomic_DNA"/>
</dbReference>
<dbReference type="Proteomes" id="UP000319353">
    <property type="component" value="Unassembled WGS sequence"/>
</dbReference>
<comment type="function">
    <text evidence="2">NDH-1 shuttles electrons from NADH, via FMN and iron-sulfur (Fe-S) centers, to quinones in the respiratory chain. The immediate electron acceptor for the enzyme in this species is believed to be ubiquinone. Couples the redox reaction to proton translocation (for every two electrons transferred, four hydrogen ions are translocated across the cytoplasmic membrane), and thus conserves the redox energy in a proton gradient.</text>
</comment>
<dbReference type="InterPro" id="IPR001135">
    <property type="entry name" value="NADH_Q_OxRdtase_suD"/>
</dbReference>
<feature type="domain" description="NADH-quinone oxidoreductase subunit D" evidence="4">
    <location>
        <begin position="291"/>
        <end position="367"/>
    </location>
</feature>
<sequence length="367" mass="41715">MALRTEELMLNMGPQHPSTHGVLRMVVTLDGENVVDVQPDIGYLHSSVEKMMENRTYLQNIALVDRGMDYLSAMANEEVWVLACERLGKIEVPERARYIRTIMLELQRISSHLIWLGTFGIDLGAFTAFLWAMRERERIMDLFESATGGRLHHVYFRIGGVFEDLPEGWTDRCEEFCDYFLDRLPEYDELLTGNPIFLARTQGVGVLPLDTAIAMGASGPVARASGLAYDVRKAHPYEVYERVEFDIPVRSEGDCYARYLVRLEEMRQSVRIIRQCLERLPAGEIRSKVAVTLRLPKGEVYARTESPRGDLGIYLVSDGADRPYRVKIRAPAFSNLYALTEMMRGWKVADVIAILGSIDIVLSDVDR</sequence>
<keyword evidence="2 3" id="KW-0472">Membrane</keyword>
<comment type="caution">
    <text evidence="6">The sequence shown here is derived from an EMBL/GenBank/DDBJ whole genome shotgun (WGS) entry which is preliminary data.</text>
</comment>
<keyword evidence="2" id="KW-1278">Translocase</keyword>
<dbReference type="PANTHER" id="PTHR11993">
    <property type="entry name" value="NADH-UBIQUINONE OXIDOREDUCTASE 49 KDA SUBUNIT"/>
    <property type="match status" value="1"/>
</dbReference>
<dbReference type="EMBL" id="VBAL01000110">
    <property type="protein sequence ID" value="TMJ01000.1"/>
    <property type="molecule type" value="Genomic_DNA"/>
</dbReference>
<keyword evidence="6" id="KW-0560">Oxidoreductase</keyword>
<dbReference type="GO" id="GO:0048038">
    <property type="term" value="F:quinone binding"/>
    <property type="evidence" value="ECO:0007669"/>
    <property type="project" value="UniProtKB-KW"/>
</dbReference>
<dbReference type="InterPro" id="IPR029014">
    <property type="entry name" value="NiFe-Hase_large"/>
</dbReference>
<evidence type="ECO:0000259" key="4">
    <source>
        <dbReference type="Pfam" id="PF00346"/>
    </source>
</evidence>